<keyword evidence="7" id="KW-0028">Amino-acid biosynthesis</keyword>
<dbReference type="AlphaFoldDB" id="A0AAV9IGV0"/>
<keyword evidence="13" id="KW-1185">Reference proteome</keyword>
<evidence type="ECO:0000313" key="12">
    <source>
        <dbReference type="EMBL" id="KAK4526692.1"/>
    </source>
</evidence>
<reference evidence="12 13" key="1">
    <citation type="submission" date="2022-07" db="EMBL/GenBank/DDBJ databases">
        <title>Genome-wide signatures of adaptation to extreme environments.</title>
        <authorList>
            <person name="Cho C.H."/>
            <person name="Yoon H.S."/>
        </authorList>
    </citation>
    <scope>NUCLEOTIDE SEQUENCE [LARGE SCALE GENOMIC DNA]</scope>
    <source>
        <strain evidence="12 13">108.79 E11</strain>
    </source>
</reference>
<dbReference type="GO" id="GO:0019265">
    <property type="term" value="P:glycine biosynthetic process, by transamination of glyoxylate"/>
    <property type="evidence" value="ECO:0007669"/>
    <property type="project" value="TreeGrafter"/>
</dbReference>
<dbReference type="SUPFAM" id="SSF53383">
    <property type="entry name" value="PLP-dependent transferases"/>
    <property type="match status" value="1"/>
</dbReference>
<dbReference type="EMBL" id="JANCYU010000042">
    <property type="protein sequence ID" value="KAK4526692.1"/>
    <property type="molecule type" value="Genomic_DNA"/>
</dbReference>
<dbReference type="PANTHER" id="PTHR21152:SF40">
    <property type="entry name" value="ALANINE--GLYOXYLATE AMINOTRANSFERASE"/>
    <property type="match status" value="1"/>
</dbReference>
<evidence type="ECO:0000256" key="4">
    <source>
        <dbReference type="ARBA" id="ARBA00013030"/>
    </source>
</evidence>
<evidence type="ECO:0000256" key="9">
    <source>
        <dbReference type="ARBA" id="ARBA00022898"/>
    </source>
</evidence>
<dbReference type="InterPro" id="IPR022278">
    <property type="entry name" value="Pser_aminoTfrase"/>
</dbReference>
<comment type="cofactor">
    <cofactor evidence="1">
        <name>pyridoxal 5'-phosphate</name>
        <dbReference type="ChEBI" id="CHEBI:597326"/>
    </cofactor>
</comment>
<name>A0AAV9IGV0_9RHOD</name>
<comment type="similarity">
    <text evidence="3">Belongs to the class-V pyridoxal-phosphate-dependent aminotransferase family. SerC subfamily.</text>
</comment>
<keyword evidence="9" id="KW-0663">Pyridoxal phosphate</keyword>
<evidence type="ECO:0000256" key="7">
    <source>
        <dbReference type="ARBA" id="ARBA00022605"/>
    </source>
</evidence>
<evidence type="ECO:0000256" key="6">
    <source>
        <dbReference type="ARBA" id="ARBA00022576"/>
    </source>
</evidence>
<keyword evidence="10" id="KW-0718">Serine biosynthesis</keyword>
<keyword evidence="8" id="KW-0808">Transferase</keyword>
<evidence type="ECO:0000256" key="5">
    <source>
        <dbReference type="ARBA" id="ARBA00022490"/>
    </source>
</evidence>
<dbReference type="GO" id="GO:0004648">
    <property type="term" value="F:O-phospho-L-serine:2-oxoglutarate aminotransferase activity"/>
    <property type="evidence" value="ECO:0007669"/>
    <property type="project" value="UniProtKB-EC"/>
</dbReference>
<feature type="region of interest" description="Disordered" evidence="11">
    <location>
        <begin position="1"/>
        <end position="20"/>
    </location>
</feature>
<protein>
    <recommendedName>
        <fullName evidence="4">phosphoserine transaminase</fullName>
        <ecNumber evidence="4">2.6.1.52</ecNumber>
    </recommendedName>
</protein>
<evidence type="ECO:0000256" key="1">
    <source>
        <dbReference type="ARBA" id="ARBA00001933"/>
    </source>
</evidence>
<dbReference type="NCBIfam" id="TIGR01365">
    <property type="entry name" value="serC_2"/>
    <property type="match status" value="1"/>
</dbReference>
<sequence length="385" mass="43031">MEASMNNKPSTKPKSPCFSSGPCAKHPGYSLEKSLSNAALGRSHRSTIGKSKLKNAIEKTKQILQLPSSYRVAIVPGSDTGAVEMALWSLLGPRPVDVCYWESFGKGWLTDIVNELRLKDVRHLTAEYGKLPDLSQVDSSHDIVFTWNGTTSGVRVPDGSWISSEREGLTICDATSAVFAMEIPWEKLDVVTYSWQKVLGGEAAHGMLILSPRAVQRLEQYTPPWPLPKLFRMTKNNKLDDALFEGNVINTPSMLCVEDYLDALEWAESIGGLRGLIARSEKNLTVLEDFVQKHSWIDFLAENKKIRSNTSVCLVLKLEKEKVKQISSLLAKEQVAYDIDSYREAPPGLRIWCGATVESTDLECLTQWLQWAYEQVSQVQNGEHK</sequence>
<evidence type="ECO:0000313" key="13">
    <source>
        <dbReference type="Proteomes" id="UP001300502"/>
    </source>
</evidence>
<feature type="compositionally biased region" description="Polar residues" evidence="11">
    <location>
        <begin position="1"/>
        <end position="13"/>
    </location>
</feature>
<dbReference type="Gene3D" id="3.90.1150.10">
    <property type="entry name" value="Aspartate Aminotransferase, domain 1"/>
    <property type="match status" value="1"/>
</dbReference>
<organism evidence="12 13">
    <name type="scientific">Galdieria yellowstonensis</name>
    <dbReference type="NCBI Taxonomy" id="3028027"/>
    <lineage>
        <taxon>Eukaryota</taxon>
        <taxon>Rhodophyta</taxon>
        <taxon>Bangiophyceae</taxon>
        <taxon>Galdieriales</taxon>
        <taxon>Galdieriaceae</taxon>
        <taxon>Galdieria</taxon>
    </lineage>
</organism>
<evidence type="ECO:0000256" key="2">
    <source>
        <dbReference type="ARBA" id="ARBA00005099"/>
    </source>
</evidence>
<evidence type="ECO:0000256" key="10">
    <source>
        <dbReference type="ARBA" id="ARBA00023299"/>
    </source>
</evidence>
<dbReference type="Gene3D" id="3.40.640.10">
    <property type="entry name" value="Type I PLP-dependent aspartate aminotransferase-like (Major domain)"/>
    <property type="match status" value="1"/>
</dbReference>
<keyword evidence="6" id="KW-0032">Aminotransferase</keyword>
<dbReference type="EC" id="2.6.1.52" evidence="4"/>
<keyword evidence="5" id="KW-0963">Cytoplasm</keyword>
<comment type="caution">
    <text evidence="12">The sequence shown here is derived from an EMBL/GenBank/DDBJ whole genome shotgun (WGS) entry which is preliminary data.</text>
</comment>
<gene>
    <name evidence="12" type="ORF">GAYE_SCF26G4608</name>
</gene>
<dbReference type="InterPro" id="IPR015421">
    <property type="entry name" value="PyrdxlP-dep_Trfase_major"/>
</dbReference>
<dbReference type="InterPro" id="IPR015424">
    <property type="entry name" value="PyrdxlP-dep_Trfase"/>
</dbReference>
<comment type="pathway">
    <text evidence="2">Amino-acid biosynthesis; L-serine biosynthesis; L-serine from 3-phospho-D-glycerate: step 2/3.</text>
</comment>
<proteinExistence type="inferred from homology"/>
<dbReference type="CDD" id="cd01494">
    <property type="entry name" value="AAT_I"/>
    <property type="match status" value="1"/>
</dbReference>
<evidence type="ECO:0000256" key="3">
    <source>
        <dbReference type="ARBA" id="ARBA00006904"/>
    </source>
</evidence>
<dbReference type="NCBIfam" id="NF002841">
    <property type="entry name" value="PRK03080.1-2"/>
    <property type="match status" value="1"/>
</dbReference>
<dbReference type="Proteomes" id="UP001300502">
    <property type="component" value="Unassembled WGS sequence"/>
</dbReference>
<dbReference type="GO" id="GO:0006564">
    <property type="term" value="P:L-serine biosynthetic process"/>
    <property type="evidence" value="ECO:0007669"/>
    <property type="project" value="UniProtKB-KW"/>
</dbReference>
<evidence type="ECO:0000256" key="8">
    <source>
        <dbReference type="ARBA" id="ARBA00022679"/>
    </source>
</evidence>
<dbReference type="PIRSF" id="PIRSF000525">
    <property type="entry name" value="SerC"/>
    <property type="match status" value="1"/>
</dbReference>
<dbReference type="PANTHER" id="PTHR21152">
    <property type="entry name" value="AMINOTRANSFERASE CLASS V"/>
    <property type="match status" value="1"/>
</dbReference>
<dbReference type="GO" id="GO:0004760">
    <property type="term" value="F:L-serine-pyruvate transaminase activity"/>
    <property type="evidence" value="ECO:0007669"/>
    <property type="project" value="TreeGrafter"/>
</dbReference>
<evidence type="ECO:0000256" key="11">
    <source>
        <dbReference type="SAM" id="MobiDB-lite"/>
    </source>
</evidence>
<dbReference type="InterPro" id="IPR015422">
    <property type="entry name" value="PyrdxlP-dep_Trfase_small"/>
</dbReference>
<dbReference type="GO" id="GO:0005777">
    <property type="term" value="C:peroxisome"/>
    <property type="evidence" value="ECO:0007669"/>
    <property type="project" value="TreeGrafter"/>
</dbReference>
<dbReference type="InterPro" id="IPR006271">
    <property type="entry name" value="Pser_aminoTfrase_methanosarc"/>
</dbReference>
<dbReference type="GO" id="GO:0008453">
    <property type="term" value="F:alanine-glyoxylate transaminase activity"/>
    <property type="evidence" value="ECO:0007669"/>
    <property type="project" value="TreeGrafter"/>
</dbReference>
<accession>A0AAV9IGV0</accession>